<comment type="function">
    <text evidence="2">May be involved in vacuolar sorting and osmoregulation.</text>
</comment>
<feature type="transmembrane region" description="Helical" evidence="17">
    <location>
        <begin position="665"/>
        <end position="692"/>
    </location>
</feature>
<keyword evidence="22" id="KW-1185">Reference proteome</keyword>
<dbReference type="EMBL" id="MU004181">
    <property type="protein sequence ID" value="KAF2502707.1"/>
    <property type="molecule type" value="Genomic_DNA"/>
</dbReference>
<sequence length="971" mass="106926">MARFSNPLAFTPLPVIVVTTLTYVALFTALLVVHLTVPPVPSSVPDGVSLTTAWSHLQAITRQFHPYNTHANDEVHDYLLHSVKNTLKTNGVGYDSVPGAVDLSLDEILDSSESRVLLFDDQVSNVTFSNGETSVYFEGANIMVLIRGSEGTEKVLSDASSGKGGVLVNAHYDSVSTGFGATDDGVGVVTILQLLSHFTTGKSWPKRNIILLLNNGEEDFLNGARAFMRHPVSQLAHTFLNLEGAGAGGRAMMFRSTDAEVTKYYKKASHPYGTVVTADGFKRRLIRSETDYVVFNGLLGLRGLDVAFSEPRARYHTGEDSARETSMKSIWHMLSAALATVSGLASDTSSTFDGTGEPASDGKVDAGKGSQAVWFDLFGKAFVILRLNTMFALCVTLLVVAPLALIAVTVILSKVDKMYLFARKQYVHSADDNDAVEVNGWRGVFRFPIAFVVATAAVIGLAYLILRTNPYIAYSSPFAIWTMMLSAWFSVAWFILRGADAMRPSALHRLYSLIWLFSGGFIVLVFVTISARNFDLASGYFMLIYFAATFLSVLIGYFELFALPKKSVFVSSFDDGTSHIDSESTSRPLTGGASRISEDRPLLRDDDTDTETTSLLRNDRQSFARYGTRRESVSEGHTQDSEQPKQEFGKQYADEQAWSGSLPSWLWILQFLLLAPMVIILVGQIGLVLTAGLYQTTADGSSALLVYLSIAILSALILTPLGPFLHRFTYHVPVFIFLVCIGTLIYNLCAFPFSREHRLKVYFQQQTDCESGSNSVSLIGLDQYVQQIVRQVPSAARQALNCTTSDIAIRKELTKCSWKGPQAHPMSLTFGNRTYVDSWLNFNVTKTVGKNQARFHVVGQNTRACKVIFNTPITSLEVEGGALDSRFPAVGQNGSSEVRLWHRDWSKAWNFDVEWGGEFREPFSGRVICLWSDANDFSIAALSEVRHYMPIWSIATKVADGLLEGSKSFSV</sequence>
<keyword evidence="14" id="KW-0325">Glycoprotein</keyword>
<evidence type="ECO:0000256" key="3">
    <source>
        <dbReference type="ARBA" id="ARBA00004128"/>
    </source>
</evidence>
<evidence type="ECO:0000256" key="16">
    <source>
        <dbReference type="SAM" id="MobiDB-lite"/>
    </source>
</evidence>
<dbReference type="GO" id="GO:0008235">
    <property type="term" value="F:metalloexopeptidase activity"/>
    <property type="evidence" value="ECO:0007669"/>
    <property type="project" value="InterPro"/>
</dbReference>
<feature type="transmembrane region" description="Helical" evidence="17">
    <location>
        <begin position="539"/>
        <end position="558"/>
    </location>
</feature>
<dbReference type="GO" id="GO:0005774">
    <property type="term" value="C:vacuolar membrane"/>
    <property type="evidence" value="ECO:0007669"/>
    <property type="project" value="UniProtKB-SubCell"/>
</dbReference>
<dbReference type="GO" id="GO:0006508">
    <property type="term" value="P:proteolysis"/>
    <property type="evidence" value="ECO:0007669"/>
    <property type="project" value="UniProtKB-KW"/>
</dbReference>
<evidence type="ECO:0000259" key="20">
    <source>
        <dbReference type="Pfam" id="PF22251"/>
    </source>
</evidence>
<name>A0A6A6RGY4_9PEZI</name>
<evidence type="ECO:0000259" key="18">
    <source>
        <dbReference type="Pfam" id="PF04389"/>
    </source>
</evidence>
<protein>
    <recommendedName>
        <fullName evidence="15">Peptide hydrolase</fullName>
        <ecNumber evidence="15">3.4.-.-</ecNumber>
    </recommendedName>
</protein>
<dbReference type="PANTHER" id="PTHR12147:SF58">
    <property type="entry name" value="VACUOLAR MEMBRANE PROTEASE"/>
    <property type="match status" value="1"/>
</dbReference>
<comment type="subcellular location">
    <subcellularLocation>
        <location evidence="3">Vacuole membrane</location>
        <topology evidence="3">Multi-pass membrane protein</topology>
    </subcellularLocation>
</comment>
<keyword evidence="10 15" id="KW-0862">Zinc</keyword>
<dbReference type="PANTHER" id="PTHR12147">
    <property type="entry name" value="METALLOPEPTIDASE M28 FAMILY MEMBER"/>
    <property type="match status" value="1"/>
</dbReference>
<evidence type="ECO:0000313" key="22">
    <source>
        <dbReference type="Proteomes" id="UP000799750"/>
    </source>
</evidence>
<evidence type="ECO:0000256" key="2">
    <source>
        <dbReference type="ARBA" id="ARBA00003273"/>
    </source>
</evidence>
<evidence type="ECO:0000256" key="5">
    <source>
        <dbReference type="ARBA" id="ARBA00022554"/>
    </source>
</evidence>
<dbReference type="InterPro" id="IPR053976">
    <property type="entry name" value="PFF1_TM"/>
</dbReference>
<keyword evidence="12 21" id="KW-0482">Metalloprotease</keyword>
<dbReference type="EC" id="3.4.-.-" evidence="15"/>
<feature type="compositionally biased region" description="Basic and acidic residues" evidence="16">
    <location>
        <begin position="596"/>
        <end position="605"/>
    </location>
</feature>
<feature type="domain" description="Peptidase M28" evidence="18">
    <location>
        <begin position="163"/>
        <end position="340"/>
    </location>
</feature>
<proteinExistence type="inferred from homology"/>
<keyword evidence="5" id="KW-0926">Vacuole</keyword>
<dbReference type="Pfam" id="PF04389">
    <property type="entry name" value="Peptidase_M28"/>
    <property type="match status" value="1"/>
</dbReference>
<feature type="transmembrane region" description="Helical" evidence="17">
    <location>
        <begin position="508"/>
        <end position="527"/>
    </location>
</feature>
<evidence type="ECO:0000256" key="10">
    <source>
        <dbReference type="ARBA" id="ARBA00022833"/>
    </source>
</evidence>
<evidence type="ECO:0000256" key="8">
    <source>
        <dbReference type="ARBA" id="ARBA00022723"/>
    </source>
</evidence>
<accession>A0A6A6RGY4</accession>
<evidence type="ECO:0000256" key="6">
    <source>
        <dbReference type="ARBA" id="ARBA00022670"/>
    </source>
</evidence>
<evidence type="ECO:0000256" key="17">
    <source>
        <dbReference type="SAM" id="Phobius"/>
    </source>
</evidence>
<dbReference type="SUPFAM" id="SSF53187">
    <property type="entry name" value="Zn-dependent exopeptidases"/>
    <property type="match status" value="1"/>
</dbReference>
<feature type="region of interest" description="Disordered" evidence="16">
    <location>
        <begin position="576"/>
        <end position="611"/>
    </location>
</feature>
<dbReference type="InterPro" id="IPR045175">
    <property type="entry name" value="M28_fam"/>
</dbReference>
<evidence type="ECO:0000256" key="15">
    <source>
        <dbReference type="RuleBase" id="RU361240"/>
    </source>
</evidence>
<dbReference type="InterPro" id="IPR048024">
    <property type="entry name" value="Fxna-like_M28_dom"/>
</dbReference>
<dbReference type="InterPro" id="IPR007484">
    <property type="entry name" value="Peptidase_M28"/>
</dbReference>
<keyword evidence="6 15" id="KW-0645">Protease</keyword>
<evidence type="ECO:0000256" key="13">
    <source>
        <dbReference type="ARBA" id="ARBA00023136"/>
    </source>
</evidence>
<dbReference type="Proteomes" id="UP000799750">
    <property type="component" value="Unassembled WGS sequence"/>
</dbReference>
<dbReference type="AlphaFoldDB" id="A0A6A6RGY4"/>
<dbReference type="OrthoDB" id="76293at2759"/>
<gene>
    <name evidence="21" type="ORF">BU16DRAFT_521401</name>
</gene>
<keyword evidence="9 15" id="KW-0378">Hydrolase</keyword>
<dbReference type="InterPro" id="IPR053975">
    <property type="entry name" value="PFF1_C"/>
</dbReference>
<keyword evidence="7 17" id="KW-0812">Transmembrane</keyword>
<evidence type="ECO:0000256" key="4">
    <source>
        <dbReference type="ARBA" id="ARBA00010918"/>
    </source>
</evidence>
<feature type="transmembrane region" description="Helical" evidence="17">
    <location>
        <begin position="12"/>
        <end position="33"/>
    </location>
</feature>
<dbReference type="FunFam" id="3.40.630.10:FF:000057">
    <property type="entry name" value="Vacuolar membrane protease"/>
    <property type="match status" value="1"/>
</dbReference>
<feature type="compositionally biased region" description="Basic and acidic residues" evidence="16">
    <location>
        <begin position="627"/>
        <end position="648"/>
    </location>
</feature>
<feature type="transmembrane region" description="Helical" evidence="17">
    <location>
        <begin position="730"/>
        <end position="753"/>
    </location>
</feature>
<reference evidence="21" key="1">
    <citation type="journal article" date="2020" name="Stud. Mycol.">
        <title>101 Dothideomycetes genomes: a test case for predicting lifestyles and emergence of pathogens.</title>
        <authorList>
            <person name="Haridas S."/>
            <person name="Albert R."/>
            <person name="Binder M."/>
            <person name="Bloem J."/>
            <person name="Labutti K."/>
            <person name="Salamov A."/>
            <person name="Andreopoulos B."/>
            <person name="Baker S."/>
            <person name="Barry K."/>
            <person name="Bills G."/>
            <person name="Bluhm B."/>
            <person name="Cannon C."/>
            <person name="Castanera R."/>
            <person name="Culley D."/>
            <person name="Daum C."/>
            <person name="Ezra D."/>
            <person name="Gonzalez J."/>
            <person name="Henrissat B."/>
            <person name="Kuo A."/>
            <person name="Liang C."/>
            <person name="Lipzen A."/>
            <person name="Lutzoni F."/>
            <person name="Magnuson J."/>
            <person name="Mondo S."/>
            <person name="Nolan M."/>
            <person name="Ohm R."/>
            <person name="Pangilinan J."/>
            <person name="Park H.-J."/>
            <person name="Ramirez L."/>
            <person name="Alfaro M."/>
            <person name="Sun H."/>
            <person name="Tritt A."/>
            <person name="Yoshinaga Y."/>
            <person name="Zwiers L.-H."/>
            <person name="Turgeon B."/>
            <person name="Goodwin S."/>
            <person name="Spatafora J."/>
            <person name="Crous P."/>
            <person name="Grigoriev I."/>
        </authorList>
    </citation>
    <scope>NUCLEOTIDE SEQUENCE</scope>
    <source>
        <strain evidence="21">CBS 269.34</strain>
    </source>
</reference>
<dbReference type="Gene3D" id="3.40.630.10">
    <property type="entry name" value="Zn peptidases"/>
    <property type="match status" value="1"/>
</dbReference>
<feature type="region of interest" description="Disordered" evidence="16">
    <location>
        <begin position="627"/>
        <end position="649"/>
    </location>
</feature>
<feature type="transmembrane region" description="Helical" evidence="17">
    <location>
        <begin position="390"/>
        <end position="412"/>
    </location>
</feature>
<keyword evidence="13 17" id="KW-0472">Membrane</keyword>
<evidence type="ECO:0000256" key="7">
    <source>
        <dbReference type="ARBA" id="ARBA00022692"/>
    </source>
</evidence>
<keyword evidence="8 15" id="KW-0479">Metal-binding</keyword>
<feature type="domain" description="Vacuolar membrane protease transmembrane" evidence="20">
    <location>
        <begin position="445"/>
        <end position="732"/>
    </location>
</feature>
<evidence type="ECO:0000313" key="21">
    <source>
        <dbReference type="EMBL" id="KAF2502707.1"/>
    </source>
</evidence>
<evidence type="ECO:0000256" key="14">
    <source>
        <dbReference type="ARBA" id="ARBA00023180"/>
    </source>
</evidence>
<evidence type="ECO:0000256" key="1">
    <source>
        <dbReference type="ARBA" id="ARBA00001947"/>
    </source>
</evidence>
<feature type="transmembrane region" description="Helical" evidence="17">
    <location>
        <begin position="478"/>
        <end position="496"/>
    </location>
</feature>
<dbReference type="CDD" id="cd03875">
    <property type="entry name" value="M28_Fxna_like"/>
    <property type="match status" value="1"/>
</dbReference>
<feature type="transmembrane region" description="Helical" evidence="17">
    <location>
        <begin position="704"/>
        <end position="724"/>
    </location>
</feature>
<dbReference type="Pfam" id="PF22251">
    <property type="entry name" value="PFF1_TM"/>
    <property type="match status" value="1"/>
</dbReference>
<feature type="domain" description="Vacuolar membrane protease C-terminal" evidence="19">
    <location>
        <begin position="759"/>
        <end position="964"/>
    </location>
</feature>
<evidence type="ECO:0000256" key="11">
    <source>
        <dbReference type="ARBA" id="ARBA00022989"/>
    </source>
</evidence>
<organism evidence="21 22">
    <name type="scientific">Lophium mytilinum</name>
    <dbReference type="NCBI Taxonomy" id="390894"/>
    <lineage>
        <taxon>Eukaryota</taxon>
        <taxon>Fungi</taxon>
        <taxon>Dikarya</taxon>
        <taxon>Ascomycota</taxon>
        <taxon>Pezizomycotina</taxon>
        <taxon>Dothideomycetes</taxon>
        <taxon>Pleosporomycetidae</taxon>
        <taxon>Mytilinidiales</taxon>
        <taxon>Mytilinidiaceae</taxon>
        <taxon>Lophium</taxon>
    </lineage>
</organism>
<comment type="cofactor">
    <cofactor evidence="1">
        <name>Zn(2+)</name>
        <dbReference type="ChEBI" id="CHEBI:29105"/>
    </cofactor>
</comment>
<feature type="transmembrane region" description="Helical" evidence="17">
    <location>
        <begin position="447"/>
        <end position="466"/>
    </location>
</feature>
<comment type="similarity">
    <text evidence="4 15">Belongs to the peptidase M28 family.</text>
</comment>
<evidence type="ECO:0000256" key="9">
    <source>
        <dbReference type="ARBA" id="ARBA00022801"/>
    </source>
</evidence>
<dbReference type="GO" id="GO:0046872">
    <property type="term" value="F:metal ion binding"/>
    <property type="evidence" value="ECO:0007669"/>
    <property type="project" value="UniProtKB-KW"/>
</dbReference>
<dbReference type="Pfam" id="PF22250">
    <property type="entry name" value="PFF1_C"/>
    <property type="match status" value="1"/>
</dbReference>
<evidence type="ECO:0000259" key="19">
    <source>
        <dbReference type="Pfam" id="PF22250"/>
    </source>
</evidence>
<keyword evidence="11 17" id="KW-1133">Transmembrane helix</keyword>
<evidence type="ECO:0000256" key="12">
    <source>
        <dbReference type="ARBA" id="ARBA00023049"/>
    </source>
</evidence>